<proteinExistence type="predicted"/>
<evidence type="ECO:0000256" key="7">
    <source>
        <dbReference type="ARBA" id="ARBA00047899"/>
    </source>
</evidence>
<protein>
    <recommendedName>
        <fullName evidence="1">non-specific serine/threonine protein kinase</fullName>
        <ecNumber evidence="1">2.7.11.1</ecNumber>
    </recommendedName>
</protein>
<dbReference type="SUPFAM" id="SSF56112">
    <property type="entry name" value="Protein kinase-like (PK-like)"/>
    <property type="match status" value="1"/>
</dbReference>
<dbReference type="PANTHER" id="PTHR27007">
    <property type="match status" value="1"/>
</dbReference>
<keyword evidence="6" id="KW-0067">ATP-binding</keyword>
<evidence type="ECO:0000256" key="6">
    <source>
        <dbReference type="ARBA" id="ARBA00022840"/>
    </source>
</evidence>
<keyword evidence="4" id="KW-0547">Nucleotide-binding</keyword>
<evidence type="ECO:0000256" key="3">
    <source>
        <dbReference type="ARBA" id="ARBA00022679"/>
    </source>
</evidence>
<evidence type="ECO:0000313" key="10">
    <source>
        <dbReference type="EnsemblPlants" id="QL02p022096:mrna"/>
    </source>
</evidence>
<evidence type="ECO:0000313" key="11">
    <source>
        <dbReference type="Proteomes" id="UP000594261"/>
    </source>
</evidence>
<evidence type="ECO:0000256" key="5">
    <source>
        <dbReference type="ARBA" id="ARBA00022777"/>
    </source>
</evidence>
<evidence type="ECO:0000256" key="8">
    <source>
        <dbReference type="ARBA" id="ARBA00048679"/>
    </source>
</evidence>
<comment type="catalytic activity">
    <reaction evidence="8">
        <text>L-seryl-[protein] + ATP = O-phospho-L-seryl-[protein] + ADP + H(+)</text>
        <dbReference type="Rhea" id="RHEA:17989"/>
        <dbReference type="Rhea" id="RHEA-COMP:9863"/>
        <dbReference type="Rhea" id="RHEA-COMP:11604"/>
        <dbReference type="ChEBI" id="CHEBI:15378"/>
        <dbReference type="ChEBI" id="CHEBI:29999"/>
        <dbReference type="ChEBI" id="CHEBI:30616"/>
        <dbReference type="ChEBI" id="CHEBI:83421"/>
        <dbReference type="ChEBI" id="CHEBI:456216"/>
        <dbReference type="EC" id="2.7.11.1"/>
    </reaction>
</comment>
<keyword evidence="2" id="KW-0723">Serine/threonine-protein kinase</keyword>
<dbReference type="InterPro" id="IPR011009">
    <property type="entry name" value="Kinase-like_dom_sf"/>
</dbReference>
<dbReference type="Pfam" id="PF00069">
    <property type="entry name" value="Pkinase"/>
    <property type="match status" value="1"/>
</dbReference>
<dbReference type="EC" id="2.7.11.1" evidence="1"/>
<dbReference type="GO" id="GO:0004674">
    <property type="term" value="F:protein serine/threonine kinase activity"/>
    <property type="evidence" value="ECO:0007669"/>
    <property type="project" value="UniProtKB-KW"/>
</dbReference>
<evidence type="ECO:0000259" key="9">
    <source>
        <dbReference type="PROSITE" id="PS50011"/>
    </source>
</evidence>
<dbReference type="InterPro" id="IPR008271">
    <property type="entry name" value="Ser/Thr_kinase_AS"/>
</dbReference>
<evidence type="ECO:0000256" key="4">
    <source>
        <dbReference type="ARBA" id="ARBA00022741"/>
    </source>
</evidence>
<reference evidence="10" key="2">
    <citation type="submission" date="2021-01" db="UniProtKB">
        <authorList>
            <consortium name="EnsemblPlants"/>
        </authorList>
    </citation>
    <scope>IDENTIFICATION</scope>
</reference>
<organism evidence="10 11">
    <name type="scientific">Quercus lobata</name>
    <name type="common">Valley oak</name>
    <dbReference type="NCBI Taxonomy" id="97700"/>
    <lineage>
        <taxon>Eukaryota</taxon>
        <taxon>Viridiplantae</taxon>
        <taxon>Streptophyta</taxon>
        <taxon>Embryophyta</taxon>
        <taxon>Tracheophyta</taxon>
        <taxon>Spermatophyta</taxon>
        <taxon>Magnoliopsida</taxon>
        <taxon>eudicotyledons</taxon>
        <taxon>Gunneridae</taxon>
        <taxon>Pentapetalae</taxon>
        <taxon>rosids</taxon>
        <taxon>fabids</taxon>
        <taxon>Fagales</taxon>
        <taxon>Fagaceae</taxon>
        <taxon>Quercus</taxon>
    </lineage>
</organism>
<dbReference type="GO" id="GO:0005524">
    <property type="term" value="F:ATP binding"/>
    <property type="evidence" value="ECO:0007669"/>
    <property type="project" value="UniProtKB-KW"/>
</dbReference>
<sequence length="131" mass="14701">MPNGSLDRFIGKEFLNWRTRYKILTGLASALLYLPEECGNPVVHRDIKPNNVMLDSDFDARLGDFGLARMLQNDASVTTTLSGTLGYLAPEIATSANHPHYLLATTRSSLYWTTFAILPIADNHWFLPINF</sequence>
<dbReference type="AlphaFoldDB" id="A0A7N2QYQ7"/>
<name>A0A7N2QYQ7_QUELO</name>
<dbReference type="Gene3D" id="1.10.510.10">
    <property type="entry name" value="Transferase(Phosphotransferase) domain 1"/>
    <property type="match status" value="1"/>
</dbReference>
<dbReference type="Proteomes" id="UP000594261">
    <property type="component" value="Chromosome 2"/>
</dbReference>
<reference evidence="11" key="1">
    <citation type="journal article" date="2016" name="G3 (Bethesda)">
        <title>First Draft Assembly and Annotation of the Genome of a California Endemic Oak Quercus lobata Nee (Fagaceae).</title>
        <authorList>
            <person name="Sork V.L."/>
            <person name="Fitz-Gibbon S.T."/>
            <person name="Puiu D."/>
            <person name="Crepeau M."/>
            <person name="Gugger P.F."/>
            <person name="Sherman R."/>
            <person name="Stevens K."/>
            <person name="Langley C.H."/>
            <person name="Pellegrini M."/>
            <person name="Salzberg S.L."/>
        </authorList>
    </citation>
    <scope>NUCLEOTIDE SEQUENCE [LARGE SCALE GENOMIC DNA]</scope>
    <source>
        <strain evidence="11">cv. SW786</strain>
    </source>
</reference>
<dbReference type="FunFam" id="1.10.510.10:FF:001023">
    <property type="entry name" value="Os07g0541700 protein"/>
    <property type="match status" value="1"/>
</dbReference>
<evidence type="ECO:0000256" key="1">
    <source>
        <dbReference type="ARBA" id="ARBA00012513"/>
    </source>
</evidence>
<dbReference type="InterPro" id="IPR050528">
    <property type="entry name" value="L-type_Lectin-RKs"/>
</dbReference>
<dbReference type="EnsemblPlants" id="QL02p022096:mrna">
    <property type="protein sequence ID" value="QL02p022096:mrna"/>
    <property type="gene ID" value="QL02p022096"/>
</dbReference>
<keyword evidence="11" id="KW-1185">Reference proteome</keyword>
<feature type="domain" description="Protein kinase" evidence="9">
    <location>
        <begin position="1"/>
        <end position="131"/>
    </location>
</feature>
<comment type="catalytic activity">
    <reaction evidence="7">
        <text>L-threonyl-[protein] + ATP = O-phospho-L-threonyl-[protein] + ADP + H(+)</text>
        <dbReference type="Rhea" id="RHEA:46608"/>
        <dbReference type="Rhea" id="RHEA-COMP:11060"/>
        <dbReference type="Rhea" id="RHEA-COMP:11605"/>
        <dbReference type="ChEBI" id="CHEBI:15378"/>
        <dbReference type="ChEBI" id="CHEBI:30013"/>
        <dbReference type="ChEBI" id="CHEBI:30616"/>
        <dbReference type="ChEBI" id="CHEBI:61977"/>
        <dbReference type="ChEBI" id="CHEBI:456216"/>
        <dbReference type="EC" id="2.7.11.1"/>
    </reaction>
</comment>
<dbReference type="PROSITE" id="PS50011">
    <property type="entry name" value="PROTEIN_KINASE_DOM"/>
    <property type="match status" value="1"/>
</dbReference>
<dbReference type="InterPro" id="IPR000719">
    <property type="entry name" value="Prot_kinase_dom"/>
</dbReference>
<dbReference type="PROSITE" id="PS00108">
    <property type="entry name" value="PROTEIN_KINASE_ST"/>
    <property type="match status" value="1"/>
</dbReference>
<keyword evidence="5" id="KW-0418">Kinase</keyword>
<dbReference type="InParanoid" id="A0A7N2QYQ7"/>
<accession>A0A7N2QYQ7</accession>
<dbReference type="OMA" id="FWLICFA"/>
<keyword evidence="3" id="KW-0808">Transferase</keyword>
<dbReference type="Gramene" id="QL02p022096:mrna">
    <property type="protein sequence ID" value="QL02p022096:mrna"/>
    <property type="gene ID" value="QL02p022096"/>
</dbReference>
<evidence type="ECO:0000256" key="2">
    <source>
        <dbReference type="ARBA" id="ARBA00022527"/>
    </source>
</evidence>